<organism evidence="1 2">
    <name type="scientific">Tritrichomonas musculus</name>
    <dbReference type="NCBI Taxonomy" id="1915356"/>
    <lineage>
        <taxon>Eukaryota</taxon>
        <taxon>Metamonada</taxon>
        <taxon>Parabasalia</taxon>
        <taxon>Tritrichomonadida</taxon>
        <taxon>Tritrichomonadidae</taxon>
        <taxon>Tritrichomonas</taxon>
    </lineage>
</organism>
<gene>
    <name evidence="1" type="ORF">M9Y10_002770</name>
</gene>
<dbReference type="SUPFAM" id="SSF48371">
    <property type="entry name" value="ARM repeat"/>
    <property type="match status" value="1"/>
</dbReference>
<sequence>MDPKNLYIKLLQICRNAAKDENNQLLEKEIWPSICKLAFTDINTFYSFIPLLAQISFSNPSFTESKFKEVSDAIEKTKNQLSDINERINIFAPLFALLPFLPIDDAHSIVESSIELLSDYFQNHEDDCFPEPLIGHIDTIEVASIKPQLFSDLFQLFTDKSKDKLAESTLIFAPIANSFIENIEDAALFTAQLFSKCLNQQKKPAIVAGIFLVERLSQQYSINPNYAPSDLFEKLYSHLLDNDKLIKYRCHKSMRRLIQCGIFDVVDKVKQIVDQYDKYQAQEKLLFFKLISNYLEDTESISLNTVQPIFDFAMSKISDFEISGYILSVFTSFAAIDASFIKELLKPLLLTAHQIAIQKKIIFYHDATEMLFAISKCFGNEKITIFAKDVLSMAEVLDQDESSLSLRRRTDLCQSIASLPFLDSTLEKILNFINKSIEKLNISGNSIYPLCTSIISISSKLTVEKAKDLSIRCSKLAEKETDAQRLNAILETLKTLNELIQSQSKSQNEVMADFVNQIIHGNFSYFHNLSFIVAADPKLMLFNFITILIQSNAISYDQIITEIINYLPIIPSPFLPNVSEPIMNVIDNLSNDQCKTIADSLTEVIPSFDMYTEENDEVISSFDLISSILKVHPKVVDSASLLKIIDELIQIKESNNDDENGENDADNERPMDVISLGSAMSLICQLSLHVQSVDQFEDLLLSVIDQVPFPAISNCNDSVISSLLKMYSEKDKFAKIYKQILFVFTQLLVMNNDERKSLNISIDNLNAMKAVIREAVRANSSLERELTKDFTRQMQNQFKNIVK</sequence>
<accession>A0ABR2LAT9</accession>
<protein>
    <recommendedName>
        <fullName evidence="3">MMS19 nucleotide excision repair protein</fullName>
    </recommendedName>
</protein>
<keyword evidence="2" id="KW-1185">Reference proteome</keyword>
<name>A0ABR2LAT9_9EUKA</name>
<evidence type="ECO:0000313" key="2">
    <source>
        <dbReference type="Proteomes" id="UP001470230"/>
    </source>
</evidence>
<dbReference type="InterPro" id="IPR016024">
    <property type="entry name" value="ARM-type_fold"/>
</dbReference>
<evidence type="ECO:0008006" key="3">
    <source>
        <dbReference type="Google" id="ProtNLM"/>
    </source>
</evidence>
<dbReference type="Proteomes" id="UP001470230">
    <property type="component" value="Unassembled WGS sequence"/>
</dbReference>
<evidence type="ECO:0000313" key="1">
    <source>
        <dbReference type="EMBL" id="KAK8900443.1"/>
    </source>
</evidence>
<dbReference type="EMBL" id="JAPFFF010000001">
    <property type="protein sequence ID" value="KAK8900443.1"/>
    <property type="molecule type" value="Genomic_DNA"/>
</dbReference>
<comment type="caution">
    <text evidence="1">The sequence shown here is derived from an EMBL/GenBank/DDBJ whole genome shotgun (WGS) entry which is preliminary data.</text>
</comment>
<proteinExistence type="predicted"/>
<reference evidence="1 2" key="1">
    <citation type="submission" date="2024-04" db="EMBL/GenBank/DDBJ databases">
        <title>Tritrichomonas musculus Genome.</title>
        <authorList>
            <person name="Alves-Ferreira E."/>
            <person name="Grigg M."/>
            <person name="Lorenzi H."/>
            <person name="Galac M."/>
        </authorList>
    </citation>
    <scope>NUCLEOTIDE SEQUENCE [LARGE SCALE GENOMIC DNA]</scope>
    <source>
        <strain evidence="1 2">EAF2021</strain>
    </source>
</reference>